<name>A0A6B0U1S9_IXORI</name>
<dbReference type="AlphaFoldDB" id="A0A6B0U1S9"/>
<dbReference type="EMBL" id="GIFC01000607">
    <property type="protein sequence ID" value="MXU82690.1"/>
    <property type="molecule type" value="Transcribed_RNA"/>
</dbReference>
<proteinExistence type="predicted"/>
<reference evidence="1" key="1">
    <citation type="submission" date="2019-12" db="EMBL/GenBank/DDBJ databases">
        <title>An insight into the sialome of adult female Ixodes ricinus ticks feeding for 6 days.</title>
        <authorList>
            <person name="Perner J."/>
            <person name="Ribeiro J.M.C."/>
        </authorList>
    </citation>
    <scope>NUCLEOTIDE SEQUENCE</scope>
    <source>
        <strain evidence="1">Semi-engorged</strain>
        <tissue evidence="1">Salivary glands</tissue>
    </source>
</reference>
<accession>A0A6B0U1S9</accession>
<organism evidence="1">
    <name type="scientific">Ixodes ricinus</name>
    <name type="common">Common tick</name>
    <name type="synonym">Acarus ricinus</name>
    <dbReference type="NCBI Taxonomy" id="34613"/>
    <lineage>
        <taxon>Eukaryota</taxon>
        <taxon>Metazoa</taxon>
        <taxon>Ecdysozoa</taxon>
        <taxon>Arthropoda</taxon>
        <taxon>Chelicerata</taxon>
        <taxon>Arachnida</taxon>
        <taxon>Acari</taxon>
        <taxon>Parasitiformes</taxon>
        <taxon>Ixodida</taxon>
        <taxon>Ixodoidea</taxon>
        <taxon>Ixodidae</taxon>
        <taxon>Ixodinae</taxon>
        <taxon>Ixodes</taxon>
    </lineage>
</organism>
<sequence>MHINFVFILYYFFAHSKYARKVFKIYHKYHSENFFKYTKNEMFCLLKMPSTNYKTATRTIFNFLFYFGFC</sequence>
<evidence type="ECO:0000313" key="1">
    <source>
        <dbReference type="EMBL" id="MXU82690.1"/>
    </source>
</evidence>
<protein>
    <submittedName>
        <fullName evidence="1">Putative secreted protein</fullName>
    </submittedName>
</protein>